<evidence type="ECO:0000256" key="1">
    <source>
        <dbReference type="ARBA" id="ARBA00022630"/>
    </source>
</evidence>
<evidence type="ECO:0000256" key="5">
    <source>
        <dbReference type="ARBA" id="ARBA00033748"/>
    </source>
</evidence>
<evidence type="ECO:0000256" key="6">
    <source>
        <dbReference type="SAM" id="MobiDB-lite"/>
    </source>
</evidence>
<dbReference type="GO" id="GO:0016705">
    <property type="term" value="F:oxidoreductase activity, acting on paired donors, with incorporation or reduction of molecular oxygen"/>
    <property type="evidence" value="ECO:0007669"/>
    <property type="project" value="InterPro"/>
</dbReference>
<evidence type="ECO:0000313" key="8">
    <source>
        <dbReference type="EMBL" id="RDW58496.1"/>
    </source>
</evidence>
<accession>A0A3D8Q9J8</accession>
<name>A0A3D8Q9J8_9HELO</name>
<dbReference type="SUPFAM" id="SSF51679">
    <property type="entry name" value="Bacterial luciferase-like"/>
    <property type="match status" value="1"/>
</dbReference>
<dbReference type="EMBL" id="PDLN01000021">
    <property type="protein sequence ID" value="RDW58496.1"/>
    <property type="molecule type" value="Genomic_DNA"/>
</dbReference>
<dbReference type="PIRSF" id="PIRSF000337">
    <property type="entry name" value="NTA_MOA"/>
    <property type="match status" value="1"/>
</dbReference>
<feature type="domain" description="Luciferase-like" evidence="7">
    <location>
        <begin position="41"/>
        <end position="401"/>
    </location>
</feature>
<dbReference type="PANTHER" id="PTHR30011">
    <property type="entry name" value="ALKANESULFONATE MONOOXYGENASE-RELATED"/>
    <property type="match status" value="1"/>
</dbReference>
<evidence type="ECO:0000256" key="3">
    <source>
        <dbReference type="ARBA" id="ARBA00023002"/>
    </source>
</evidence>
<dbReference type="InterPro" id="IPR016215">
    <property type="entry name" value="NTA_MOA"/>
</dbReference>
<dbReference type="GO" id="GO:0004497">
    <property type="term" value="F:monooxygenase activity"/>
    <property type="evidence" value="ECO:0007669"/>
    <property type="project" value="UniProtKB-KW"/>
</dbReference>
<reference evidence="8 9" key="1">
    <citation type="journal article" date="2018" name="IMA Fungus">
        <title>IMA Genome-F 9: Draft genome sequence of Annulohypoxylon stygium, Aspergillus mulundensis, Berkeleyomyces basicola (syn. Thielaviopsis basicola), Ceratocystis smalleyi, two Cercospora beticola strains, Coleophoma cylindrospora, Fusarium fracticaudum, Phialophora cf. hyalina, and Morchella septimelata.</title>
        <authorList>
            <person name="Wingfield B.D."/>
            <person name="Bills G.F."/>
            <person name="Dong Y."/>
            <person name="Huang W."/>
            <person name="Nel W.J."/>
            <person name="Swalarsk-Parry B.S."/>
            <person name="Vaghefi N."/>
            <person name="Wilken P.M."/>
            <person name="An Z."/>
            <person name="de Beer Z.W."/>
            <person name="De Vos L."/>
            <person name="Chen L."/>
            <person name="Duong T.A."/>
            <person name="Gao Y."/>
            <person name="Hammerbacher A."/>
            <person name="Kikkert J.R."/>
            <person name="Li Y."/>
            <person name="Li H."/>
            <person name="Li K."/>
            <person name="Li Q."/>
            <person name="Liu X."/>
            <person name="Ma X."/>
            <person name="Naidoo K."/>
            <person name="Pethybridge S.J."/>
            <person name="Sun J."/>
            <person name="Steenkamp E.T."/>
            <person name="van der Nest M.A."/>
            <person name="van Wyk S."/>
            <person name="Wingfield M.J."/>
            <person name="Xiong C."/>
            <person name="Yue Q."/>
            <person name="Zhang X."/>
        </authorList>
    </citation>
    <scope>NUCLEOTIDE SEQUENCE [LARGE SCALE GENOMIC DNA]</scope>
    <source>
        <strain evidence="8 9">BP5796</strain>
    </source>
</reference>
<evidence type="ECO:0000313" key="9">
    <source>
        <dbReference type="Proteomes" id="UP000256328"/>
    </source>
</evidence>
<sequence>MVQPSETALRGKRHMHINFAETACAGSHMGIGQWKRPGDMTRFKDRLDYYVWMAKTAERGKVTAIFFADTYGFFDTFMGSPDPQLRAGTHTGQIDPVTIVGAMAQATKSVGFALTGSTTYLRPFILARTWGSLDHVTDGRIGWNVVTSFGETTAKQMGYKEQMSHDERYEAAHEFMDIVYQLWEKCWEDGVQQWSVEPEMAYDPSKFNKITFDGKYHQFEGYGQTHPSPQRTPVLFQAGNSTAGIDFAGKHAEAIYCGSPKIPGLKEYSKKVRAAAVAHGRDPYDIKLFASMTPIIGRTVEEAEAKKKEYWENSSWQGGLAHFCGYSGIDLSNAPLDEPFDFDGGDLNKAQIQGFVKAFRTIAGDRSWTPREIGKAFAFGALVPKPTGTPEMVADMMEEWFYECDVDGFNLSYFSNPDSFEDIVDLLVPELQKRGIYWDDYPVPGGTFRENMHQVPGEPNIPLRHPGAVHKYNYEELKAKDASKEPTDTAAAGESVASEPVADAKQNTTEPKVAEITVVA</sequence>
<dbReference type="InterPro" id="IPR036661">
    <property type="entry name" value="Luciferase-like_sf"/>
</dbReference>
<gene>
    <name evidence="8" type="ORF">BP5796_12426</name>
</gene>
<organism evidence="8 9">
    <name type="scientific">Coleophoma crateriformis</name>
    <dbReference type="NCBI Taxonomy" id="565419"/>
    <lineage>
        <taxon>Eukaryota</taxon>
        <taxon>Fungi</taxon>
        <taxon>Dikarya</taxon>
        <taxon>Ascomycota</taxon>
        <taxon>Pezizomycotina</taxon>
        <taxon>Leotiomycetes</taxon>
        <taxon>Helotiales</taxon>
        <taxon>Dermateaceae</taxon>
        <taxon>Coleophoma</taxon>
    </lineage>
</organism>
<protein>
    <submittedName>
        <fullName evidence="8">Nitrilotriacetate monooxygenase component A IIA synthase subunit A</fullName>
    </submittedName>
</protein>
<proteinExistence type="inferred from homology"/>
<keyword evidence="4 8" id="KW-0503">Monooxygenase</keyword>
<dbReference type="PANTHER" id="PTHR30011:SF16">
    <property type="entry name" value="C2H2 FINGER DOMAIN TRANSCRIPTION FACTOR (EUROFUNG)-RELATED"/>
    <property type="match status" value="1"/>
</dbReference>
<keyword evidence="9" id="KW-1185">Reference proteome</keyword>
<comment type="caution">
    <text evidence="8">The sequence shown here is derived from an EMBL/GenBank/DDBJ whole genome shotgun (WGS) entry which is preliminary data.</text>
</comment>
<comment type="similarity">
    <text evidence="5">Belongs to the NtaA/SnaA/DszA monooxygenase family.</text>
</comment>
<feature type="region of interest" description="Disordered" evidence="6">
    <location>
        <begin position="479"/>
        <end position="520"/>
    </location>
</feature>
<dbReference type="InterPro" id="IPR051260">
    <property type="entry name" value="Diverse_substr_monoxygenases"/>
</dbReference>
<keyword evidence="2" id="KW-0288">FMN</keyword>
<keyword evidence="3" id="KW-0560">Oxidoreductase</keyword>
<evidence type="ECO:0000256" key="2">
    <source>
        <dbReference type="ARBA" id="ARBA00022643"/>
    </source>
</evidence>
<keyword evidence="1" id="KW-0285">Flavoprotein</keyword>
<dbReference type="Gene3D" id="3.20.20.30">
    <property type="entry name" value="Luciferase-like domain"/>
    <property type="match status" value="1"/>
</dbReference>
<evidence type="ECO:0000259" key="7">
    <source>
        <dbReference type="Pfam" id="PF00296"/>
    </source>
</evidence>
<dbReference type="Pfam" id="PF00296">
    <property type="entry name" value="Bac_luciferase"/>
    <property type="match status" value="1"/>
</dbReference>
<dbReference type="AlphaFoldDB" id="A0A3D8Q9J8"/>
<dbReference type="InterPro" id="IPR011251">
    <property type="entry name" value="Luciferase-like_dom"/>
</dbReference>
<evidence type="ECO:0000256" key="4">
    <source>
        <dbReference type="ARBA" id="ARBA00023033"/>
    </source>
</evidence>
<dbReference type="NCBIfam" id="TIGR03860">
    <property type="entry name" value="FMN_nitrolo"/>
    <property type="match status" value="1"/>
</dbReference>
<dbReference type="Proteomes" id="UP000256328">
    <property type="component" value="Unassembled WGS sequence"/>
</dbReference>
<dbReference type="OrthoDB" id="5561043at2759"/>